<dbReference type="GO" id="GO:0005886">
    <property type="term" value="C:plasma membrane"/>
    <property type="evidence" value="ECO:0007669"/>
    <property type="project" value="UniProtKB-ARBA"/>
</dbReference>
<sequence>MRIRYEQGSSLLHRLNPLTKLIALIAYSVSIFLVNSLEAEASIFIVMLLLMVSLKSRALLSLVTSKYFVLFAALIVAVQAVFTKGGEAILSVPLIFFSIEVTTGGVYSGLIIALRFLTVIMGSALFIFTTDPNELAYALMRAGLPYRFGFMLVTAIRFMPVFEEEASTVRDAQAARGLEVDRAGLNGLFKTARYTLMPLIVSALSKVDALVISMEGRAFGRMRHRTFTRAARFSLADTLISLASIFALGALVLCHLVL</sequence>
<protein>
    <submittedName>
        <fullName evidence="7">ABC-type cobalt transport system, permease component CbiQ and related transporter</fullName>
    </submittedName>
</protein>
<dbReference type="GeneID" id="11970842"/>
<dbReference type="InterPro" id="IPR051611">
    <property type="entry name" value="ECF_transporter_component"/>
</dbReference>
<dbReference type="EMBL" id="CP003243">
    <property type="protein sequence ID" value="AFC98856.1"/>
    <property type="molecule type" value="Genomic_DNA"/>
</dbReference>
<evidence type="ECO:0000313" key="8">
    <source>
        <dbReference type="Proteomes" id="UP000005233"/>
    </source>
</evidence>
<evidence type="ECO:0000256" key="5">
    <source>
        <dbReference type="ARBA" id="ARBA00023136"/>
    </source>
</evidence>
<dbReference type="HOGENOM" id="CLU_056469_2_0_2"/>
<dbReference type="eggNOG" id="arCOG02250">
    <property type="taxonomic scope" value="Archaea"/>
</dbReference>
<proteinExistence type="predicted"/>
<dbReference type="STRING" id="1041930.Mtc_0083"/>
<dbReference type="Pfam" id="PF02361">
    <property type="entry name" value="CbiQ"/>
    <property type="match status" value="1"/>
</dbReference>
<keyword evidence="2" id="KW-1003">Cell membrane</keyword>
<dbReference type="Proteomes" id="UP000005233">
    <property type="component" value="Chromosome"/>
</dbReference>
<dbReference type="PANTHER" id="PTHR34857:SF2">
    <property type="entry name" value="SLL0384 PROTEIN"/>
    <property type="match status" value="1"/>
</dbReference>
<feature type="transmembrane region" description="Helical" evidence="6">
    <location>
        <begin position="233"/>
        <end position="253"/>
    </location>
</feature>
<dbReference type="AlphaFoldDB" id="H8I5G2"/>
<feature type="transmembrane region" description="Helical" evidence="6">
    <location>
        <begin position="106"/>
        <end position="128"/>
    </location>
</feature>
<name>H8I5G2_METCZ</name>
<evidence type="ECO:0000313" key="7">
    <source>
        <dbReference type="EMBL" id="AFC98856.1"/>
    </source>
</evidence>
<comment type="subcellular location">
    <subcellularLocation>
        <location evidence="1">Membrane</location>
        <topology evidence="1">Multi-pass membrane protein</topology>
    </subcellularLocation>
</comment>
<evidence type="ECO:0000256" key="2">
    <source>
        <dbReference type="ARBA" id="ARBA00022475"/>
    </source>
</evidence>
<organism evidence="7 8">
    <name type="scientific">Methanocella conradii (strain DSM 24694 / JCM 17849 / CGMCC 1.5162 / HZ254)</name>
    <dbReference type="NCBI Taxonomy" id="1041930"/>
    <lineage>
        <taxon>Archaea</taxon>
        <taxon>Methanobacteriati</taxon>
        <taxon>Methanobacteriota</taxon>
        <taxon>Stenosarchaea group</taxon>
        <taxon>Methanomicrobia</taxon>
        <taxon>Methanocellales</taxon>
        <taxon>Methanocellaceae</taxon>
        <taxon>Methanocella</taxon>
    </lineage>
</organism>
<dbReference type="CDD" id="cd16914">
    <property type="entry name" value="EcfT"/>
    <property type="match status" value="1"/>
</dbReference>
<dbReference type="KEGG" id="mez:Mtc_0083"/>
<evidence type="ECO:0000256" key="3">
    <source>
        <dbReference type="ARBA" id="ARBA00022692"/>
    </source>
</evidence>
<keyword evidence="3 6" id="KW-0812">Transmembrane</keyword>
<evidence type="ECO:0000256" key="4">
    <source>
        <dbReference type="ARBA" id="ARBA00022989"/>
    </source>
</evidence>
<keyword evidence="4 6" id="KW-1133">Transmembrane helix</keyword>
<dbReference type="InterPro" id="IPR003339">
    <property type="entry name" value="ABC/ECF_trnsptr_transmembrane"/>
</dbReference>
<gene>
    <name evidence="7" type="primary">cbiQ-1</name>
    <name evidence="7" type="ordered locus">Mtc_0083</name>
</gene>
<evidence type="ECO:0000256" key="1">
    <source>
        <dbReference type="ARBA" id="ARBA00004141"/>
    </source>
</evidence>
<dbReference type="PANTHER" id="PTHR34857">
    <property type="entry name" value="SLL0384 PROTEIN"/>
    <property type="match status" value="1"/>
</dbReference>
<feature type="transmembrane region" description="Helical" evidence="6">
    <location>
        <begin position="67"/>
        <end position="86"/>
    </location>
</feature>
<keyword evidence="8" id="KW-1185">Reference proteome</keyword>
<feature type="transmembrane region" description="Helical" evidence="6">
    <location>
        <begin position="43"/>
        <end position="60"/>
    </location>
</feature>
<reference evidence="7 8" key="1">
    <citation type="journal article" date="2012" name="J. Bacteriol.">
        <title>Complete genome sequence of a thermophilic methanogen, Methanocella conradii HZ254, isolated from Chinese rice field soil.</title>
        <authorList>
            <person name="Lu Z."/>
            <person name="Lu Y."/>
        </authorList>
    </citation>
    <scope>NUCLEOTIDE SEQUENCE [LARGE SCALE GENOMIC DNA]</scope>
    <source>
        <strain evidence="8">DSM 24694 / JCM 17849 / CGMCC 1.5162 / HZ254</strain>
    </source>
</reference>
<dbReference type="RefSeq" id="WP_014404695.1">
    <property type="nucleotide sequence ID" value="NC_017034.1"/>
</dbReference>
<dbReference type="OrthoDB" id="31170at2157"/>
<feature type="transmembrane region" description="Helical" evidence="6">
    <location>
        <begin position="21"/>
        <end position="37"/>
    </location>
</feature>
<evidence type="ECO:0000256" key="6">
    <source>
        <dbReference type="SAM" id="Phobius"/>
    </source>
</evidence>
<accession>H8I5G2</accession>
<keyword evidence="5 6" id="KW-0472">Membrane</keyword>